<reference evidence="1 2" key="1">
    <citation type="journal article" date="2015" name="Genome Announc.">
        <title>Draft Genome Sequences of Marine Isolates of Thalassomonas viridans and Thalassomonas actiniarum.</title>
        <authorList>
            <person name="Olonade I."/>
            <person name="van Zyl L.J."/>
            <person name="Trindade M."/>
        </authorList>
    </citation>
    <scope>NUCLEOTIDE SEQUENCE [LARGE SCALE GENOMIC DNA]</scope>
    <source>
        <strain evidence="1 2">XOM25</strain>
    </source>
</reference>
<proteinExistence type="predicted"/>
<dbReference type="KEGG" id="tvd:SG34_030650"/>
<gene>
    <name evidence="1" type="ORF">SG34_030650</name>
</gene>
<name>A0AAE9ZEP4_9GAMM</name>
<keyword evidence="2" id="KW-1185">Reference proteome</keyword>
<dbReference type="EMBL" id="CP059734">
    <property type="protein sequence ID" value="WDE09128.1"/>
    <property type="molecule type" value="Genomic_DNA"/>
</dbReference>
<dbReference type="AlphaFoldDB" id="A0AAE9ZEP4"/>
<accession>A0AAE9ZEP4</accession>
<sequence length="160" mass="18452">MNSELINYLTATVLQEQIKQPLLSIEAILNSAGVCGISAEAMLEIRAGVYRQLGRGLTPDNELSKALRCFVFDYPVFRWSELRFYFIAEPKHVLTDLLKEFKYKCRHLSGHEELVWAHIRMWNVTARHQLAHRDRVGDKAYFDFLNYQGGAVMTNQLMSG</sequence>
<organism evidence="1 2">
    <name type="scientific">Thalassomonas viridans</name>
    <dbReference type="NCBI Taxonomy" id="137584"/>
    <lineage>
        <taxon>Bacteria</taxon>
        <taxon>Pseudomonadati</taxon>
        <taxon>Pseudomonadota</taxon>
        <taxon>Gammaproteobacteria</taxon>
        <taxon>Alteromonadales</taxon>
        <taxon>Colwelliaceae</taxon>
        <taxon>Thalassomonas</taxon>
    </lineage>
</organism>
<dbReference type="Proteomes" id="UP000032352">
    <property type="component" value="Chromosome pTvir"/>
</dbReference>
<dbReference type="RefSeq" id="WP_152647400.1">
    <property type="nucleotide sequence ID" value="NZ_CP059734.1"/>
</dbReference>
<protein>
    <submittedName>
        <fullName evidence="1">Uncharacterized protein</fullName>
    </submittedName>
</protein>
<reference evidence="1 2" key="2">
    <citation type="journal article" date="2022" name="Mar. Drugs">
        <title>Bioassay-Guided Fractionation Leads to the Detection of Cholic Acid Generated by the Rare Thalassomonas sp.</title>
        <authorList>
            <person name="Pheiffer F."/>
            <person name="Schneider Y.K."/>
            <person name="Hansen E.H."/>
            <person name="Andersen J.H."/>
            <person name="Isaksson J."/>
            <person name="Busche T."/>
            <person name="R C."/>
            <person name="Kalinowski J."/>
            <person name="Zyl L.V."/>
            <person name="Trindade M."/>
        </authorList>
    </citation>
    <scope>NUCLEOTIDE SEQUENCE [LARGE SCALE GENOMIC DNA]</scope>
    <source>
        <strain evidence="1 2">XOM25</strain>
    </source>
</reference>
<evidence type="ECO:0000313" key="1">
    <source>
        <dbReference type="EMBL" id="WDE09128.1"/>
    </source>
</evidence>
<evidence type="ECO:0000313" key="2">
    <source>
        <dbReference type="Proteomes" id="UP000032352"/>
    </source>
</evidence>